<protein>
    <recommendedName>
        <fullName evidence="1">site-specific DNA-methyltransferase (adenine-specific)</fullName>
        <ecNumber evidence="1">2.1.1.72</ecNumber>
    </recommendedName>
</protein>
<evidence type="ECO:0000256" key="4">
    <source>
        <dbReference type="ARBA" id="ARBA00022691"/>
    </source>
</evidence>
<dbReference type="AlphaFoldDB" id="A0A6B1INL3"/>
<dbReference type="SUPFAM" id="SSF53335">
    <property type="entry name" value="S-adenosyl-L-methionine-dependent methyltransferases"/>
    <property type="match status" value="1"/>
</dbReference>
<accession>A0A6B1INL3</accession>
<dbReference type="InterPro" id="IPR029063">
    <property type="entry name" value="SAM-dependent_MTases_sf"/>
</dbReference>
<proteinExistence type="predicted"/>
<dbReference type="InterPro" id="IPR002052">
    <property type="entry name" value="DNA_methylase_N6_adenine_CS"/>
</dbReference>
<dbReference type="PANTHER" id="PTHR33841:SF1">
    <property type="entry name" value="DNA METHYLTRANSFERASE A"/>
    <property type="match status" value="1"/>
</dbReference>
<evidence type="ECO:0000259" key="6">
    <source>
        <dbReference type="Pfam" id="PF07669"/>
    </source>
</evidence>
<sequence>MVGSITNDMTSMTRKDAADISKQRILNGLQEFGLKKIEAGLTRAYLDSVNSQDTSNHFLRSHISGVSTHEAREISRSILDRDSPSLVDILRVFELSVNKEDRQLNGVYYTPEPIVEYIVGETVSGDDTVCDPACGGGAFLLEATKRIHHNTNKSIVEILEQNIYGVDINEDNIRKSKLVLLLYAASQGEDPEKVEFNISQADSLRLDWQAEFPMLMSQGFDAVVGNPPYVKIQHQSTETKEHILAEYETVREGNFNTYIPFVELSIRLLDDDGISGLITPLNYFTTLTGEGLRKYLQDNKYVQKVVDFGEILLFEDALAYTAITFLNKKRKSQLEYIRVRDESILGSLAEQDSISINYSSLDPDKWRLLDEEEYQNIRTIESYRRLDEITNIHTGIATLKDDVYTVFADSTHDSYYTTELDGSEYLIEPDICRELVKISTVDEDEELEENKRRIIFPYQKVSTQVSLDMNGYRVEYGIMPPEELSKQYPKTFEYLEDARSILATREKGGGADYEPWYKYGRKQGIEFTGERLYIPTYSDGPEFMYHDNGEALFCNGYAVFPKREDVEVLDKVLNSTVMDYYMKKTSKDIQGGYQCYQKNFIKKFSIPDFDSEEKDFLRTEEDQNQVDEFLIDKYGLNIH</sequence>
<evidence type="ECO:0000256" key="3">
    <source>
        <dbReference type="ARBA" id="ARBA00022679"/>
    </source>
</evidence>
<evidence type="ECO:0000256" key="1">
    <source>
        <dbReference type="ARBA" id="ARBA00011900"/>
    </source>
</evidence>
<dbReference type="InterPro" id="IPR050953">
    <property type="entry name" value="N4_N6_ade-DNA_methylase"/>
</dbReference>
<comment type="catalytic activity">
    <reaction evidence="5">
        <text>a 2'-deoxyadenosine in DNA + S-adenosyl-L-methionine = an N(6)-methyl-2'-deoxyadenosine in DNA + S-adenosyl-L-homocysteine + H(+)</text>
        <dbReference type="Rhea" id="RHEA:15197"/>
        <dbReference type="Rhea" id="RHEA-COMP:12418"/>
        <dbReference type="Rhea" id="RHEA-COMP:12419"/>
        <dbReference type="ChEBI" id="CHEBI:15378"/>
        <dbReference type="ChEBI" id="CHEBI:57856"/>
        <dbReference type="ChEBI" id="CHEBI:59789"/>
        <dbReference type="ChEBI" id="CHEBI:90615"/>
        <dbReference type="ChEBI" id="CHEBI:90616"/>
        <dbReference type="EC" id="2.1.1.72"/>
    </reaction>
</comment>
<dbReference type="CDD" id="cd02440">
    <property type="entry name" value="AdoMet_MTases"/>
    <property type="match status" value="1"/>
</dbReference>
<dbReference type="GO" id="GO:0009007">
    <property type="term" value="F:site-specific DNA-methyltransferase (adenine-specific) activity"/>
    <property type="evidence" value="ECO:0007669"/>
    <property type="project" value="UniProtKB-EC"/>
</dbReference>
<dbReference type="Pfam" id="PF07669">
    <property type="entry name" value="Eco57I"/>
    <property type="match status" value="1"/>
</dbReference>
<dbReference type="EC" id="2.1.1.72" evidence="1"/>
<dbReference type="PROSITE" id="PS00092">
    <property type="entry name" value="N6_MTASE"/>
    <property type="match status" value="1"/>
</dbReference>
<reference evidence="7 8" key="1">
    <citation type="submission" date="2019-11" db="EMBL/GenBank/DDBJ databases">
        <title>Genome sequences of 17 halophilic strains isolated from different environments.</title>
        <authorList>
            <person name="Furrow R.E."/>
        </authorList>
    </citation>
    <scope>NUCLEOTIDE SEQUENCE [LARGE SCALE GENOMIC DNA]</scope>
    <source>
        <strain evidence="7 8">22517_05_Cabo</strain>
    </source>
</reference>
<dbReference type="GO" id="GO:0032259">
    <property type="term" value="P:methylation"/>
    <property type="evidence" value="ECO:0007669"/>
    <property type="project" value="UniProtKB-KW"/>
</dbReference>
<evidence type="ECO:0000313" key="7">
    <source>
        <dbReference type="EMBL" id="MYL17310.1"/>
    </source>
</evidence>
<comment type="caution">
    <text evidence="7">The sequence shown here is derived from an EMBL/GenBank/DDBJ whole genome shotgun (WGS) entry which is preliminary data.</text>
</comment>
<organism evidence="7 8">
    <name type="scientific">Halorubrum distributum</name>
    <dbReference type="NCBI Taxonomy" id="29283"/>
    <lineage>
        <taxon>Archaea</taxon>
        <taxon>Methanobacteriati</taxon>
        <taxon>Methanobacteriota</taxon>
        <taxon>Stenosarchaea group</taxon>
        <taxon>Halobacteria</taxon>
        <taxon>Halobacteriales</taxon>
        <taxon>Haloferacaceae</taxon>
        <taxon>Halorubrum</taxon>
        <taxon>Halorubrum distributum group</taxon>
    </lineage>
</organism>
<keyword evidence="4" id="KW-0949">S-adenosyl-L-methionine</keyword>
<dbReference type="PANTHER" id="PTHR33841">
    <property type="entry name" value="DNA METHYLTRANSFERASE YEEA-RELATED"/>
    <property type="match status" value="1"/>
</dbReference>
<gene>
    <name evidence="7" type="ORF">GLW36_11745</name>
</gene>
<keyword evidence="3" id="KW-0808">Transferase</keyword>
<dbReference type="EMBL" id="WMEO01000020">
    <property type="protein sequence ID" value="MYL17310.1"/>
    <property type="molecule type" value="Genomic_DNA"/>
</dbReference>
<dbReference type="PRINTS" id="PR00507">
    <property type="entry name" value="N12N6MTFRASE"/>
</dbReference>
<dbReference type="Gene3D" id="3.40.50.150">
    <property type="entry name" value="Vaccinia Virus protein VP39"/>
    <property type="match status" value="1"/>
</dbReference>
<dbReference type="InterPro" id="IPR011639">
    <property type="entry name" value="MethylTrfase_TaqI-like_dom"/>
</dbReference>
<feature type="domain" description="Type II methyltransferase M.TaqI-like" evidence="6">
    <location>
        <begin position="161"/>
        <end position="311"/>
    </location>
</feature>
<evidence type="ECO:0000256" key="2">
    <source>
        <dbReference type="ARBA" id="ARBA00022603"/>
    </source>
</evidence>
<evidence type="ECO:0000256" key="5">
    <source>
        <dbReference type="ARBA" id="ARBA00047942"/>
    </source>
</evidence>
<dbReference type="GO" id="GO:0003676">
    <property type="term" value="F:nucleic acid binding"/>
    <property type="evidence" value="ECO:0007669"/>
    <property type="project" value="InterPro"/>
</dbReference>
<evidence type="ECO:0000313" key="8">
    <source>
        <dbReference type="Proteomes" id="UP000460194"/>
    </source>
</evidence>
<keyword evidence="2 7" id="KW-0489">Methyltransferase</keyword>
<dbReference type="Proteomes" id="UP000460194">
    <property type="component" value="Unassembled WGS sequence"/>
</dbReference>
<dbReference type="GO" id="GO:0006304">
    <property type="term" value="P:DNA modification"/>
    <property type="evidence" value="ECO:0007669"/>
    <property type="project" value="InterPro"/>
</dbReference>
<name>A0A6B1INL3_9EURY</name>